<gene>
    <name evidence="6" type="ORF">KEM10_12050</name>
</gene>
<dbReference type="Pfam" id="PF16326">
    <property type="entry name" value="ABC_tran_CTD"/>
    <property type="match status" value="1"/>
</dbReference>
<accession>A0ABS5JVT2</accession>
<dbReference type="InterPro" id="IPR027417">
    <property type="entry name" value="P-loop_NTPase"/>
</dbReference>
<evidence type="ECO:0000256" key="1">
    <source>
        <dbReference type="ARBA" id="ARBA00022741"/>
    </source>
</evidence>
<protein>
    <submittedName>
        <fullName evidence="6">ABC-F family ATP-binding cassette domain-containing protein</fullName>
    </submittedName>
</protein>
<dbReference type="InterPro" id="IPR017871">
    <property type="entry name" value="ABC_transporter-like_CS"/>
</dbReference>
<dbReference type="EMBL" id="JAGUCO010000007">
    <property type="protein sequence ID" value="MBS2099014.1"/>
    <property type="molecule type" value="Genomic_DNA"/>
</dbReference>
<name>A0ABS5JVT2_9BACT</name>
<dbReference type="InterPro" id="IPR032781">
    <property type="entry name" value="ABC_tran_Xtn"/>
</dbReference>
<dbReference type="SUPFAM" id="SSF52540">
    <property type="entry name" value="P-loop containing nucleoside triphosphate hydrolases"/>
    <property type="match status" value="2"/>
</dbReference>
<dbReference type="RefSeq" id="WP_212216254.1">
    <property type="nucleotide sequence ID" value="NZ_JAGUCO010000007.1"/>
</dbReference>
<dbReference type="Pfam" id="PF00005">
    <property type="entry name" value="ABC_tran"/>
    <property type="match status" value="2"/>
</dbReference>
<dbReference type="InterPro" id="IPR051309">
    <property type="entry name" value="ABCF_ATPase"/>
</dbReference>
<organism evidence="6 7">
    <name type="scientific">Carboxylicivirga linearis</name>
    <dbReference type="NCBI Taxonomy" id="1628157"/>
    <lineage>
        <taxon>Bacteria</taxon>
        <taxon>Pseudomonadati</taxon>
        <taxon>Bacteroidota</taxon>
        <taxon>Bacteroidia</taxon>
        <taxon>Marinilabiliales</taxon>
        <taxon>Marinilabiliaceae</taxon>
        <taxon>Carboxylicivirga</taxon>
    </lineage>
</organism>
<comment type="caution">
    <text evidence="6">The sequence shown here is derived from an EMBL/GenBank/DDBJ whole genome shotgun (WGS) entry which is preliminary data.</text>
</comment>
<dbReference type="Gene3D" id="3.40.50.300">
    <property type="entry name" value="P-loop containing nucleotide triphosphate hydrolases"/>
    <property type="match status" value="2"/>
</dbReference>
<dbReference type="Pfam" id="PF12848">
    <property type="entry name" value="ABC_tran_Xtn"/>
    <property type="match status" value="1"/>
</dbReference>
<dbReference type="PANTHER" id="PTHR42855">
    <property type="entry name" value="ABC TRANSPORTER ATP-BINDING SUBUNIT"/>
    <property type="match status" value="1"/>
</dbReference>
<dbReference type="PROSITE" id="PS50893">
    <property type="entry name" value="ABC_TRANSPORTER_2"/>
    <property type="match status" value="2"/>
</dbReference>
<feature type="compositionally biased region" description="Basic and acidic residues" evidence="4">
    <location>
        <begin position="520"/>
        <end position="538"/>
    </location>
</feature>
<keyword evidence="1" id="KW-0547">Nucleotide-binding</keyword>
<evidence type="ECO:0000313" key="6">
    <source>
        <dbReference type="EMBL" id="MBS2099014.1"/>
    </source>
</evidence>
<evidence type="ECO:0000256" key="4">
    <source>
        <dbReference type="SAM" id="MobiDB-lite"/>
    </source>
</evidence>
<dbReference type="InterPro" id="IPR003439">
    <property type="entry name" value="ABC_transporter-like_ATP-bd"/>
</dbReference>
<feature type="coiled-coil region" evidence="3">
    <location>
        <begin position="555"/>
        <end position="589"/>
    </location>
</feature>
<keyword evidence="7" id="KW-1185">Reference proteome</keyword>
<evidence type="ECO:0000256" key="2">
    <source>
        <dbReference type="ARBA" id="ARBA00022840"/>
    </source>
</evidence>
<keyword evidence="3" id="KW-0175">Coiled coil</keyword>
<dbReference type="PROSITE" id="PS00211">
    <property type="entry name" value="ABC_TRANSPORTER_1"/>
    <property type="match status" value="1"/>
</dbReference>
<dbReference type="Gene3D" id="1.10.287.380">
    <property type="entry name" value="Valyl-tRNA synthetase, C-terminal domain"/>
    <property type="match status" value="1"/>
</dbReference>
<dbReference type="InterPro" id="IPR037118">
    <property type="entry name" value="Val-tRNA_synth_C_sf"/>
</dbReference>
<feature type="region of interest" description="Disordered" evidence="4">
    <location>
        <begin position="515"/>
        <end position="553"/>
    </location>
</feature>
<sequence>MINYLSAENITQHWGDICLFDNINIGLSEGQKVALIARNGAGKTTLLNILAGKMPSNEGNVILRNGITLGYLSQDPYLDQQHTVIEEVFNTESEVVQTIKAYEQAIEKNDQEAMGELIEKMDALQAWDYEQRIKQILSQLKITQFDQPVSELSGGQRKRVALASILISEPDLLILDEPTNHLDLEMVDWLEQYLSKSKATLLMVTHDRYFLDRVCNEIIELADETIYKYEGNYTYFLKKRQERIETHQAEVEKARNLLRREQDWMNRMPQARATKAKYRIDAFHELKDKASQNLNEQNLEIGITQARLGKKVVNLHNISKSFDDKKLIEDFSYKFAPYEKVGIVGKNGTGKSTFLNILTETLQPDKGEIEKGETVVFGYYRQEGIKINEEKKVIDVISEIADDISLGNDQSMSAPQFLRYFLFPNEMHHVFVKKLSGGEKKRLFLMTVLMRNPNFLILDEPTNDLDIFTLNVLEDYLQNFKGCVIIVSHDRYFLDKVCDHLFAFEGEGRIKDFPGNYSDYNEKTKKEQREKVKSEKKAKPSATTQQTKEKPKKLSFKEKRELEALETELEELEQKKEDLQNKLNSGNLASDELVEKSALLGKTMDLIEEKEMRWLELKEIEEM</sequence>
<dbReference type="SMART" id="SM00382">
    <property type="entry name" value="AAA"/>
    <property type="match status" value="2"/>
</dbReference>
<dbReference type="PANTHER" id="PTHR42855:SF1">
    <property type="entry name" value="ABC TRANSPORTER DOMAIN-CONTAINING PROTEIN"/>
    <property type="match status" value="1"/>
</dbReference>
<dbReference type="InterPro" id="IPR032524">
    <property type="entry name" value="ABC_tran_C"/>
</dbReference>
<evidence type="ECO:0000259" key="5">
    <source>
        <dbReference type="PROSITE" id="PS50893"/>
    </source>
</evidence>
<feature type="domain" description="ABC transporter" evidence="5">
    <location>
        <begin position="313"/>
        <end position="531"/>
    </location>
</feature>
<dbReference type="InterPro" id="IPR003593">
    <property type="entry name" value="AAA+_ATPase"/>
</dbReference>
<dbReference type="GO" id="GO:0005524">
    <property type="term" value="F:ATP binding"/>
    <property type="evidence" value="ECO:0007669"/>
    <property type="project" value="UniProtKB-KW"/>
</dbReference>
<keyword evidence="2 6" id="KW-0067">ATP-binding</keyword>
<dbReference type="Proteomes" id="UP000708576">
    <property type="component" value="Unassembled WGS sequence"/>
</dbReference>
<dbReference type="CDD" id="cd03221">
    <property type="entry name" value="ABCF_EF-3"/>
    <property type="match status" value="2"/>
</dbReference>
<proteinExistence type="predicted"/>
<evidence type="ECO:0000313" key="7">
    <source>
        <dbReference type="Proteomes" id="UP000708576"/>
    </source>
</evidence>
<reference evidence="6 7" key="1">
    <citation type="journal article" date="2015" name="Int. J. Syst. Evol. Microbiol.">
        <title>Carboxylicivirga linearis sp. nov., isolated from a sea cucumber culture pond.</title>
        <authorList>
            <person name="Wang F.Q."/>
            <person name="Zhou Y.X."/>
            <person name="Lin X.Z."/>
            <person name="Chen G.J."/>
            <person name="Du Z.J."/>
        </authorList>
    </citation>
    <scope>NUCLEOTIDE SEQUENCE [LARGE SCALE GENOMIC DNA]</scope>
    <source>
        <strain evidence="6 7">FB218</strain>
    </source>
</reference>
<feature type="domain" description="ABC transporter" evidence="5">
    <location>
        <begin position="5"/>
        <end position="248"/>
    </location>
</feature>
<evidence type="ECO:0000256" key="3">
    <source>
        <dbReference type="SAM" id="Coils"/>
    </source>
</evidence>